<dbReference type="Gene3D" id="1.10.10.10">
    <property type="entry name" value="Winged helix-like DNA-binding domain superfamily/Winged helix DNA-binding domain"/>
    <property type="match status" value="1"/>
</dbReference>
<keyword evidence="7" id="KW-1185">Reference proteome</keyword>
<feature type="compositionally biased region" description="Low complexity" evidence="3">
    <location>
        <begin position="244"/>
        <end position="259"/>
    </location>
</feature>
<dbReference type="InterPro" id="IPR032675">
    <property type="entry name" value="LRR_dom_sf"/>
</dbReference>
<dbReference type="Gene3D" id="3.80.10.10">
    <property type="entry name" value="Ribonuclease Inhibitor"/>
    <property type="match status" value="1"/>
</dbReference>
<organism evidence="6 7">
    <name type="scientific">Urochloa decumbens</name>
    <dbReference type="NCBI Taxonomy" id="240449"/>
    <lineage>
        <taxon>Eukaryota</taxon>
        <taxon>Viridiplantae</taxon>
        <taxon>Streptophyta</taxon>
        <taxon>Embryophyta</taxon>
        <taxon>Tracheophyta</taxon>
        <taxon>Spermatophyta</taxon>
        <taxon>Magnoliopsida</taxon>
        <taxon>Liliopsida</taxon>
        <taxon>Poales</taxon>
        <taxon>Poaceae</taxon>
        <taxon>PACMAD clade</taxon>
        <taxon>Panicoideae</taxon>
        <taxon>Panicodae</taxon>
        <taxon>Paniceae</taxon>
        <taxon>Melinidinae</taxon>
        <taxon>Urochloa</taxon>
    </lineage>
</organism>
<proteinExistence type="predicted"/>
<evidence type="ECO:0000256" key="2">
    <source>
        <dbReference type="ARBA" id="ARBA00022821"/>
    </source>
</evidence>
<sequence length="1141" mass="129894">THSSLRRKGCVVVPSIEACAGNHNGRCGVRCRQVGGEIHPREEARVQGRAGDDVRYIKDAMESMNNLLRQLVSMNKSNNHDTATASGDYSHQRTWMKQLLELAFDSKNSVELYMQSRESHCCWLPWAMVARHRVVSRIRERDQRAPREHSSSLVRSVILDREFVDNSSVDQALLRLKVLRSFDGEGSGESSDDDGADESSDGEPQMDGSDMQQPTQSVVGDKQEQSDGGNNLQKQTQLDTGGKQQQSDSSQNLQNQTQLYVGDKQQQQPKLSDARDLEQQSDAGDKQLPSDYADKPPPQQHQPTQSDMEQQLDSDTGDKQPQSDGTDKLQQEQQSTPLDGTDKKEKRKKKNKKKIRVVTILVKDGMDEAAVGETVLKRFNRQRDENSNLKNIRRYKRRPVLHVYVRRPPVLPEIIVQIANQAKKQRRRYQYYHRGNSQDVSAAGDDEEYKDEKRAEDFMQKYYTSAQEYRQGFITKKKEYRQGHLLVLSGLSSPNILNDLKKFLGDLVESTKADNYLEFAIALCTNDSDAAKRCSYPATDNEPQINYSLLNIYSERAVALLPSSYKDDMSDGRSDDKSDDMSLIKVTVREIIDECNPDEVCMKMILHALYYNPDMTKKEMVRLKDSLVGTDHQEKEKRIITFCYQTLLDDYKNCLWYTAVFTRETNGRVRKASLLRRWIAQELIKEDKAKDCFDAMVEQKLINSQQVSGMGKVKSCAVHDLVHSLIIRESPTVEDLLLNNQLPIDNLDLIYSIRNGMKLHLAKSGITSCLNSMSTNSMLMLGVLDLEGCDDLNIKDLHTISKIRELKYLSLRNTNVGHLPKQIGQLKNLETLDIRGTTVLVFHTVLPKQKHLLAGRIIECQDNDIINSKESFSTVSMPRAVETMENLQILSCVKVTDGANELINVGHKLEHLKKLGVVLSGKKASLKDLFLQIEKLNHRLRSLSIRMEPPGNWDAADIILLKPPKLLESLHICNIRRGLPPRIKELHHLAKITLRETFLKQDDLCVLGMLPELRYLRLFYRSFGEGTITFGSSRRDLMFFMDFEDRAFKNLKNIAIKDDTITSVTLNILTELEKMTWSFSYMESLSGVQNLRSETHLVLDGGTYNQEERQKLERDALRNGINLKISPPQRGEESGVVSPAP</sequence>
<accession>A0ABC9GW43</accession>
<dbReference type="Pfam" id="PF23559">
    <property type="entry name" value="WHD_DRP"/>
    <property type="match status" value="1"/>
</dbReference>
<feature type="compositionally biased region" description="Polar residues" evidence="3">
    <location>
        <begin position="226"/>
        <end position="243"/>
    </location>
</feature>
<reference evidence="6" key="1">
    <citation type="submission" date="2024-10" db="EMBL/GenBank/DDBJ databases">
        <authorList>
            <person name="Ryan C."/>
        </authorList>
    </citation>
    <scope>NUCLEOTIDE SEQUENCE [LARGE SCALE GENOMIC DNA]</scope>
</reference>
<feature type="region of interest" description="Disordered" evidence="3">
    <location>
        <begin position="183"/>
        <end position="353"/>
    </location>
</feature>
<dbReference type="AlphaFoldDB" id="A0ABC9GW43"/>
<dbReference type="EMBL" id="CAXIPR030000275">
    <property type="protein sequence ID" value="CAM0145597.1"/>
    <property type="molecule type" value="Genomic_DNA"/>
</dbReference>
<keyword evidence="1" id="KW-0677">Repeat</keyword>
<dbReference type="PANTHER" id="PTHR23155:SF1091">
    <property type="entry name" value="EXPRESSED PROTEIN"/>
    <property type="match status" value="1"/>
</dbReference>
<evidence type="ECO:0000256" key="1">
    <source>
        <dbReference type="ARBA" id="ARBA00022737"/>
    </source>
</evidence>
<dbReference type="Pfam" id="PF23598">
    <property type="entry name" value="LRR_14"/>
    <property type="match status" value="1"/>
</dbReference>
<dbReference type="PANTHER" id="PTHR23155">
    <property type="entry name" value="DISEASE RESISTANCE PROTEIN RP"/>
    <property type="match status" value="1"/>
</dbReference>
<dbReference type="InterPro" id="IPR044974">
    <property type="entry name" value="Disease_R_plants"/>
</dbReference>
<feature type="non-terminal residue" evidence="6">
    <location>
        <position position="1"/>
    </location>
</feature>
<evidence type="ECO:0000313" key="6">
    <source>
        <dbReference type="EMBL" id="CAM0145597.1"/>
    </source>
</evidence>
<dbReference type="Gene3D" id="1.20.5.4130">
    <property type="match status" value="1"/>
</dbReference>
<evidence type="ECO:0000256" key="3">
    <source>
        <dbReference type="SAM" id="MobiDB-lite"/>
    </source>
</evidence>
<keyword evidence="2" id="KW-0611">Plant defense</keyword>
<protein>
    <submittedName>
        <fullName evidence="6">Uncharacterized protein</fullName>
    </submittedName>
</protein>
<evidence type="ECO:0000259" key="4">
    <source>
        <dbReference type="Pfam" id="PF23559"/>
    </source>
</evidence>
<evidence type="ECO:0000259" key="5">
    <source>
        <dbReference type="Pfam" id="PF23598"/>
    </source>
</evidence>
<comment type="caution">
    <text evidence="6">The sequence shown here is derived from an EMBL/GenBank/DDBJ whole genome shotgun (WGS) entry which is preliminary data.</text>
</comment>
<dbReference type="Proteomes" id="UP001497457">
    <property type="component" value="Unassembled WGS sequence"/>
</dbReference>
<gene>
    <name evidence="6" type="ORF">URODEC1_LOCUS119294</name>
</gene>
<feature type="compositionally biased region" description="Acidic residues" evidence="3">
    <location>
        <begin position="190"/>
        <end position="201"/>
    </location>
</feature>
<dbReference type="InterPro" id="IPR055414">
    <property type="entry name" value="LRR_R13L4/SHOC2-like"/>
</dbReference>
<dbReference type="SUPFAM" id="SSF52047">
    <property type="entry name" value="RNI-like"/>
    <property type="match status" value="1"/>
</dbReference>
<feature type="compositionally biased region" description="Polar residues" evidence="3">
    <location>
        <begin position="301"/>
        <end position="324"/>
    </location>
</feature>
<name>A0ABC9GW43_9POAL</name>
<dbReference type="InterPro" id="IPR058922">
    <property type="entry name" value="WHD_DRP"/>
</dbReference>
<dbReference type="InterPro" id="IPR036388">
    <property type="entry name" value="WH-like_DNA-bd_sf"/>
</dbReference>
<dbReference type="GO" id="GO:0006952">
    <property type="term" value="P:defense response"/>
    <property type="evidence" value="ECO:0007669"/>
    <property type="project" value="UniProtKB-KW"/>
</dbReference>
<feature type="domain" description="Disease resistance R13L4/SHOC-2-like LRR" evidence="5">
    <location>
        <begin position="773"/>
        <end position="1093"/>
    </location>
</feature>
<feature type="domain" description="Disease resistance protein winged helix" evidence="4">
    <location>
        <begin position="668"/>
        <end position="726"/>
    </location>
</feature>
<evidence type="ECO:0000313" key="7">
    <source>
        <dbReference type="Proteomes" id="UP001497457"/>
    </source>
</evidence>